<dbReference type="SUPFAM" id="SSF53720">
    <property type="entry name" value="ALDH-like"/>
    <property type="match status" value="1"/>
</dbReference>
<dbReference type="EMBL" id="PDJK01000001">
    <property type="protein sequence ID" value="PFG56984.1"/>
    <property type="molecule type" value="Genomic_DNA"/>
</dbReference>
<dbReference type="AlphaFoldDB" id="A0A2A9FZX9"/>
<dbReference type="InterPro" id="IPR016163">
    <property type="entry name" value="Ald_DH_C"/>
</dbReference>
<dbReference type="GO" id="GO:0016620">
    <property type="term" value="F:oxidoreductase activity, acting on the aldehyde or oxo group of donors, NAD or NADP as acceptor"/>
    <property type="evidence" value="ECO:0007669"/>
    <property type="project" value="InterPro"/>
</dbReference>
<evidence type="ECO:0000313" key="3">
    <source>
        <dbReference type="EMBL" id="PFG56984.1"/>
    </source>
</evidence>
<evidence type="ECO:0000259" key="2">
    <source>
        <dbReference type="Pfam" id="PF00171"/>
    </source>
</evidence>
<organism evidence="3 4">
    <name type="scientific">Amycolatopsis sulphurea</name>
    <dbReference type="NCBI Taxonomy" id="76022"/>
    <lineage>
        <taxon>Bacteria</taxon>
        <taxon>Bacillati</taxon>
        <taxon>Actinomycetota</taxon>
        <taxon>Actinomycetes</taxon>
        <taxon>Pseudonocardiales</taxon>
        <taxon>Pseudonocardiaceae</taxon>
        <taxon>Amycolatopsis</taxon>
    </lineage>
</organism>
<dbReference type="InterPro" id="IPR016161">
    <property type="entry name" value="Ald_DH/histidinol_DH"/>
</dbReference>
<evidence type="ECO:0000256" key="1">
    <source>
        <dbReference type="ARBA" id="ARBA00023002"/>
    </source>
</evidence>
<keyword evidence="1" id="KW-0560">Oxidoreductase</keyword>
<dbReference type="InterPro" id="IPR015590">
    <property type="entry name" value="Aldehyde_DH_dom"/>
</dbReference>
<comment type="caution">
    <text evidence="3">The sequence shown here is derived from an EMBL/GenBank/DDBJ whole genome shotgun (WGS) entry which is preliminary data.</text>
</comment>
<dbReference type="Pfam" id="PF00171">
    <property type="entry name" value="Aldedh"/>
    <property type="match status" value="1"/>
</dbReference>
<dbReference type="InterPro" id="IPR016162">
    <property type="entry name" value="Ald_DH_N"/>
</dbReference>
<dbReference type="InterPro" id="IPR050740">
    <property type="entry name" value="Aldehyde_DH_Superfamily"/>
</dbReference>
<protein>
    <submittedName>
        <fullName evidence="3">Acyl-CoA reductase-like NAD-dependent aldehyde dehydrogenase</fullName>
    </submittedName>
</protein>
<reference evidence="3 4" key="1">
    <citation type="submission" date="2017-10" db="EMBL/GenBank/DDBJ databases">
        <title>Sequencing the genomes of 1000 actinobacteria strains.</title>
        <authorList>
            <person name="Klenk H.-P."/>
        </authorList>
    </citation>
    <scope>NUCLEOTIDE SEQUENCE [LARGE SCALE GENOMIC DNA]</scope>
    <source>
        <strain evidence="3 4">DSM 46092</strain>
    </source>
</reference>
<sequence>MTPMSTAVRHFPLYIGGERIDTGERAYGLSVRTVLDPGSADTVRLLHLLREGSEAELHANPHVLCSAALAAPEHGQDALRAAAAAVPRLREIPLEARIGCVQDLHQAFLDHREELSHILRMEGCPKRLAEAQSHVLLDLVRPESLAHARSLLRQEITTPRHTIVLQRQPDGVVCIDPPANTPGTGLVAALALLAGNALVIRVPRSCASSLSYALHEILIPVLEAHGLPAGALNVLCGDYEVLMEQWLESPLANSIYYFGSSERGLALERKCVALGKKAILELSGNDGVLVWEDADLDHATAALLESFYGSGQGCIIPKYAIAHPAIADQLFDRLRTAAAALRPGDPERSDTVLSPVLRATAFHRCLAESLAAGATKICGGTQIDLRGEPDPQGLFIEPTVVRVEGFEQAENVPAVREETFFPLLSVVVPGDGPGLLDRCIAFLNANKYGLRNSLWTEDPKVIERFSVAVANGGLLKVNDSHVSHVSCLPDFGGTGHSGGTHGELAYPFLRTSRLQAVATATSRAHPWEAAVGAPSAEV</sequence>
<dbReference type="Gene3D" id="3.40.605.10">
    <property type="entry name" value="Aldehyde Dehydrogenase, Chain A, domain 1"/>
    <property type="match status" value="1"/>
</dbReference>
<gene>
    <name evidence="3" type="ORF">ATK36_0529</name>
</gene>
<feature type="domain" description="Aldehyde dehydrogenase" evidence="2">
    <location>
        <begin position="59"/>
        <end position="503"/>
    </location>
</feature>
<dbReference type="Gene3D" id="3.40.309.10">
    <property type="entry name" value="Aldehyde Dehydrogenase, Chain A, domain 2"/>
    <property type="match status" value="1"/>
</dbReference>
<keyword evidence="4" id="KW-1185">Reference proteome</keyword>
<accession>A0A2A9FZX9</accession>
<dbReference type="PANTHER" id="PTHR43353:SF5">
    <property type="entry name" value="SUCCINATE-SEMIALDEHYDE DEHYDROGENASE, MITOCHONDRIAL"/>
    <property type="match status" value="1"/>
</dbReference>
<evidence type="ECO:0000313" key="4">
    <source>
        <dbReference type="Proteomes" id="UP000243542"/>
    </source>
</evidence>
<proteinExistence type="predicted"/>
<dbReference type="PANTHER" id="PTHR43353">
    <property type="entry name" value="SUCCINATE-SEMIALDEHYDE DEHYDROGENASE, MITOCHONDRIAL"/>
    <property type="match status" value="1"/>
</dbReference>
<dbReference type="Proteomes" id="UP000243542">
    <property type="component" value="Unassembled WGS sequence"/>
</dbReference>
<name>A0A2A9FZX9_9PSEU</name>